<feature type="domain" description="DUF3592" evidence="2">
    <location>
        <begin position="64"/>
        <end position="124"/>
    </location>
</feature>
<evidence type="ECO:0000259" key="2">
    <source>
        <dbReference type="Pfam" id="PF12158"/>
    </source>
</evidence>
<organism evidence="3 4">
    <name type="scientific">Cellvibrio fibrivorans</name>
    <dbReference type="NCBI Taxonomy" id="126350"/>
    <lineage>
        <taxon>Bacteria</taxon>
        <taxon>Pseudomonadati</taxon>
        <taxon>Pseudomonadota</taxon>
        <taxon>Gammaproteobacteria</taxon>
        <taxon>Cellvibrionales</taxon>
        <taxon>Cellvibrionaceae</taxon>
        <taxon>Cellvibrio</taxon>
    </lineage>
</organism>
<keyword evidence="1" id="KW-1133">Transmembrane helix</keyword>
<evidence type="ECO:0000313" key="3">
    <source>
        <dbReference type="EMBL" id="MDR7089041.1"/>
    </source>
</evidence>
<dbReference type="Proteomes" id="UP001253595">
    <property type="component" value="Unassembled WGS sequence"/>
</dbReference>
<sequence>MNDKMEKNYQRFRNLFFGLCILAAALLLLTTMKNIISSVAAANWETHQGIVTNGSEDMNRVLATPYNVTNRWLEYKYEINGNEYRNTTVGYGINKPASVLRIGDRVTVYVDPDNYANSVIAVGFAKGHFFGLLFSCGFVVLGFYLWRKI</sequence>
<feature type="transmembrane region" description="Helical" evidence="1">
    <location>
        <begin position="127"/>
        <end position="146"/>
    </location>
</feature>
<dbReference type="InterPro" id="IPR021994">
    <property type="entry name" value="DUF3592"/>
</dbReference>
<name>A0ABU1UV35_9GAMM</name>
<keyword evidence="4" id="KW-1185">Reference proteome</keyword>
<keyword evidence="1" id="KW-0472">Membrane</keyword>
<protein>
    <recommendedName>
        <fullName evidence="2">DUF3592 domain-containing protein</fullName>
    </recommendedName>
</protein>
<proteinExistence type="predicted"/>
<keyword evidence="1" id="KW-0812">Transmembrane</keyword>
<accession>A0ABU1UV35</accession>
<dbReference type="Pfam" id="PF12158">
    <property type="entry name" value="DUF3592"/>
    <property type="match status" value="1"/>
</dbReference>
<reference evidence="3 4" key="1">
    <citation type="submission" date="2023-07" db="EMBL/GenBank/DDBJ databases">
        <title>Sorghum-associated microbial communities from plants grown in Nebraska, USA.</title>
        <authorList>
            <person name="Schachtman D."/>
        </authorList>
    </citation>
    <scope>NUCLEOTIDE SEQUENCE [LARGE SCALE GENOMIC DNA]</scope>
    <source>
        <strain evidence="3 4">BE190</strain>
    </source>
</reference>
<dbReference type="RefSeq" id="WP_310069598.1">
    <property type="nucleotide sequence ID" value="NZ_JAVDVX010000002.1"/>
</dbReference>
<evidence type="ECO:0000313" key="4">
    <source>
        <dbReference type="Proteomes" id="UP001253595"/>
    </source>
</evidence>
<gene>
    <name evidence="3" type="ORF">J2X05_001047</name>
</gene>
<evidence type="ECO:0000256" key="1">
    <source>
        <dbReference type="SAM" id="Phobius"/>
    </source>
</evidence>
<dbReference type="EMBL" id="JAVDVX010000002">
    <property type="protein sequence ID" value="MDR7089041.1"/>
    <property type="molecule type" value="Genomic_DNA"/>
</dbReference>
<comment type="caution">
    <text evidence="3">The sequence shown here is derived from an EMBL/GenBank/DDBJ whole genome shotgun (WGS) entry which is preliminary data.</text>
</comment>